<keyword evidence="4" id="KW-1185">Reference proteome</keyword>
<protein>
    <submittedName>
        <fullName evidence="2">Uncharacterized protein</fullName>
    </submittedName>
</protein>
<dbReference type="RefSeq" id="XP_047764652.1">
    <property type="nucleotide sequence ID" value="XM_047909026.1"/>
</dbReference>
<gene>
    <name evidence="3" type="ORF">CLAFUR5_09878</name>
</gene>
<keyword evidence="1" id="KW-0732">Signal</keyword>
<dbReference type="AlphaFoldDB" id="A0A1P8YXV4"/>
<evidence type="ECO:0000256" key="1">
    <source>
        <dbReference type="SAM" id="SignalP"/>
    </source>
</evidence>
<dbReference type="Proteomes" id="UP000756132">
    <property type="component" value="Chromosome 7"/>
</dbReference>
<dbReference type="OrthoDB" id="265717at2759"/>
<feature type="chain" id="PRO_5040573482" evidence="1">
    <location>
        <begin position="23"/>
        <end position="320"/>
    </location>
</feature>
<name>A0A1P8YXV4_PASFU</name>
<dbReference type="GeneID" id="71989756"/>
<dbReference type="KEGG" id="ffu:CLAFUR5_09878"/>
<organism evidence="2">
    <name type="scientific">Passalora fulva</name>
    <name type="common">Tomato leaf mold</name>
    <name type="synonym">Cladosporium fulvum</name>
    <dbReference type="NCBI Taxonomy" id="5499"/>
    <lineage>
        <taxon>Eukaryota</taxon>
        <taxon>Fungi</taxon>
        <taxon>Dikarya</taxon>
        <taxon>Ascomycota</taxon>
        <taxon>Pezizomycotina</taxon>
        <taxon>Dothideomycetes</taxon>
        <taxon>Dothideomycetidae</taxon>
        <taxon>Mycosphaerellales</taxon>
        <taxon>Mycosphaerellaceae</taxon>
        <taxon>Fulvia</taxon>
    </lineage>
</organism>
<reference evidence="3" key="3">
    <citation type="journal article" date="2022" name="Microb. Genom.">
        <title>A chromosome-scale genome assembly of the tomato pathogen Cladosporium fulvum reveals a compartmentalized genome architecture and the presence of a dispensable chromosome.</title>
        <authorList>
            <person name="Zaccaron A.Z."/>
            <person name="Chen L.H."/>
            <person name="Samaras A."/>
            <person name="Stergiopoulos I."/>
        </authorList>
    </citation>
    <scope>NUCLEOTIDE SEQUENCE</scope>
    <source>
        <strain evidence="3">Race5_Kim</strain>
    </source>
</reference>
<dbReference type="EMBL" id="KX943177">
    <property type="protein sequence ID" value="AQA29348.1"/>
    <property type="molecule type" value="Genomic_DNA"/>
</dbReference>
<proteinExistence type="predicted"/>
<evidence type="ECO:0000313" key="4">
    <source>
        <dbReference type="Proteomes" id="UP000756132"/>
    </source>
</evidence>
<sequence>MFSVSSTLGLAVWLASIIGTEAQCRNTVSVYNPNIRTMSTNSTWFIVPVPKAAVQSAVKAAFPLQALTLLDVPSDPTLFPNGFPAGQHPVMVSIGLTDDIRMSVLQIDGPLLNSNIYATYVSQNGNPAPLAAGLNSYIAGPDGPLPNGLVPAVASTLLFAGNPLRLGQFAPEAAAYQDQGAGNLFAQAKWALIPNPISGPGVYPEAADFAFTTASTSRYTQKTFKELANQPIILPSGQCQRNAAYFTNVTAMPVFRNGDVTLGPGADGLGVTSGTLMQASPDKSGVYSNQDGFSACAQVVGNNPEACDAASANRDPNTLA</sequence>
<feature type="signal peptide" evidence="1">
    <location>
        <begin position="1"/>
        <end position="22"/>
    </location>
</feature>
<evidence type="ECO:0000313" key="3">
    <source>
        <dbReference type="EMBL" id="UJO20286.1"/>
    </source>
</evidence>
<reference evidence="3" key="2">
    <citation type="submission" date="2021-12" db="EMBL/GenBank/DDBJ databases">
        <authorList>
            <person name="Zaccaron A."/>
            <person name="Stergiopoulos I."/>
        </authorList>
    </citation>
    <scope>NUCLEOTIDE SEQUENCE</scope>
    <source>
        <strain evidence="3">Race5_Kim</strain>
    </source>
</reference>
<reference evidence="2" key="1">
    <citation type="submission" date="2016-10" db="EMBL/GenBank/DDBJ databases">
        <title>Novel effectors identified in the apoplast of Cladosporium fulvum-infected tomato.</title>
        <authorList>
            <person name="Mesarich C.H."/>
            <person name="de Wit P.J.G.M."/>
        </authorList>
    </citation>
    <scope>NUCLEOTIDE SEQUENCE</scope>
    <source>
        <strain evidence="2">0WU</strain>
    </source>
</reference>
<evidence type="ECO:0000313" key="2">
    <source>
        <dbReference type="EMBL" id="AQA29348.1"/>
    </source>
</evidence>
<dbReference type="EMBL" id="CP090169">
    <property type="protein sequence ID" value="UJO20286.1"/>
    <property type="molecule type" value="Genomic_DNA"/>
</dbReference>
<accession>A0A1P8YXV4</accession>